<feature type="binding site" evidence="16">
    <location>
        <begin position="296"/>
        <end position="302"/>
    </location>
    <ligand>
        <name>NADP(+)</name>
        <dbReference type="ChEBI" id="CHEBI:58349"/>
    </ligand>
</feature>
<feature type="binding site" evidence="16">
    <location>
        <position position="208"/>
    </location>
    <ligand>
        <name>substrate</name>
    </ligand>
</feature>
<dbReference type="GO" id="GO:0008835">
    <property type="term" value="F:diaminohydroxyphosphoribosylaminopyrimidine deaminase activity"/>
    <property type="evidence" value="ECO:0007669"/>
    <property type="project" value="UniProtKB-EC"/>
</dbReference>
<dbReference type="GO" id="GO:0050661">
    <property type="term" value="F:NADP binding"/>
    <property type="evidence" value="ECO:0007669"/>
    <property type="project" value="InterPro"/>
</dbReference>
<evidence type="ECO:0000256" key="5">
    <source>
        <dbReference type="ARBA" id="ARBA00007417"/>
    </source>
</evidence>
<dbReference type="UniPathway" id="UPA00275">
    <property type="reaction ID" value="UER00401"/>
</dbReference>
<dbReference type="EMBL" id="FOEN01000007">
    <property type="protein sequence ID" value="SEQ27554.1"/>
    <property type="molecule type" value="Genomic_DNA"/>
</dbReference>
<comment type="similarity">
    <text evidence="5 14">In the C-terminal section; belongs to the HTP reductase family.</text>
</comment>
<dbReference type="NCBIfam" id="TIGR00326">
    <property type="entry name" value="eubact_ribD"/>
    <property type="match status" value="1"/>
</dbReference>
<dbReference type="PANTHER" id="PTHR38011:SF7">
    <property type="entry name" value="2,5-DIAMINO-6-RIBOSYLAMINO-4(3H)-PYRIMIDINONE 5'-PHOSPHATE REDUCTASE"/>
    <property type="match status" value="1"/>
</dbReference>
<evidence type="ECO:0000256" key="4">
    <source>
        <dbReference type="ARBA" id="ARBA00005259"/>
    </source>
</evidence>
<dbReference type="InterPro" id="IPR011549">
    <property type="entry name" value="RibD_C"/>
</dbReference>
<dbReference type="GO" id="GO:0046872">
    <property type="term" value="F:metal ion binding"/>
    <property type="evidence" value="ECO:0007669"/>
    <property type="project" value="UniProtKB-KW"/>
</dbReference>
<dbReference type="AlphaFoldDB" id="A0A1H9EPA9"/>
<comment type="similarity">
    <text evidence="4 14">In the N-terminal section; belongs to the cytidine and deoxycytidylate deaminase family.</text>
</comment>
<dbReference type="InterPro" id="IPR024072">
    <property type="entry name" value="DHFR-like_dom_sf"/>
</dbReference>
<feature type="active site" description="Proton donor" evidence="15">
    <location>
        <position position="53"/>
    </location>
</feature>
<dbReference type="InterPro" id="IPR050765">
    <property type="entry name" value="Riboflavin_Biosynth_HTPR"/>
</dbReference>
<feature type="binding site" evidence="17">
    <location>
        <position position="51"/>
    </location>
    <ligand>
        <name>Zn(2+)</name>
        <dbReference type="ChEBI" id="CHEBI:29105"/>
        <note>catalytic</note>
    </ligand>
</feature>
<keyword evidence="9 14" id="KW-0521">NADP</keyword>
<evidence type="ECO:0000256" key="3">
    <source>
        <dbReference type="ARBA" id="ARBA00004910"/>
    </source>
</evidence>
<dbReference type="OrthoDB" id="9800865at2"/>
<organism evidence="19 20">
    <name type="scientific">Ignavigranum ruoffiae</name>
    <dbReference type="NCBI Taxonomy" id="89093"/>
    <lineage>
        <taxon>Bacteria</taxon>
        <taxon>Bacillati</taxon>
        <taxon>Bacillota</taxon>
        <taxon>Bacilli</taxon>
        <taxon>Lactobacillales</taxon>
        <taxon>Aerococcaceae</taxon>
        <taxon>Ignavigranum</taxon>
    </lineage>
</organism>
<feature type="domain" description="CMP/dCMP-type deaminase" evidence="18">
    <location>
        <begin position="2"/>
        <end position="124"/>
    </location>
</feature>
<evidence type="ECO:0000256" key="1">
    <source>
        <dbReference type="ARBA" id="ARBA00002151"/>
    </source>
</evidence>
<dbReference type="GO" id="GO:0009231">
    <property type="term" value="P:riboflavin biosynthetic process"/>
    <property type="evidence" value="ECO:0007669"/>
    <property type="project" value="UniProtKB-UniPathway"/>
</dbReference>
<dbReference type="CDD" id="cd01284">
    <property type="entry name" value="Riboflavin_deaminase-reductase"/>
    <property type="match status" value="1"/>
</dbReference>
<dbReference type="GO" id="GO:0008703">
    <property type="term" value="F:5-amino-6-(5-phosphoribosylamino)uracil reductase activity"/>
    <property type="evidence" value="ECO:0007669"/>
    <property type="project" value="UniProtKB-EC"/>
</dbReference>
<comment type="cofactor">
    <cofactor evidence="14 17">
        <name>Zn(2+)</name>
        <dbReference type="ChEBI" id="CHEBI:29105"/>
    </cofactor>
    <text evidence="14 17">Binds 1 zinc ion.</text>
</comment>
<feature type="binding site" evidence="17">
    <location>
        <position position="76"/>
    </location>
    <ligand>
        <name>Zn(2+)</name>
        <dbReference type="ChEBI" id="CHEBI:29105"/>
        <note>catalytic</note>
    </ligand>
</feature>
<feature type="binding site" evidence="17">
    <location>
        <position position="85"/>
    </location>
    <ligand>
        <name>Zn(2+)</name>
        <dbReference type="ChEBI" id="CHEBI:29105"/>
        <note>catalytic</note>
    </ligand>
</feature>
<evidence type="ECO:0000256" key="2">
    <source>
        <dbReference type="ARBA" id="ARBA00004882"/>
    </source>
</evidence>
<gene>
    <name evidence="19" type="ORF">SAMN04488558_10799</name>
</gene>
<feature type="binding site" evidence="16">
    <location>
        <position position="169"/>
    </location>
    <ligand>
        <name>NADP(+)</name>
        <dbReference type="ChEBI" id="CHEBI:58349"/>
    </ligand>
</feature>
<evidence type="ECO:0000256" key="16">
    <source>
        <dbReference type="PIRSR" id="PIRSR006769-2"/>
    </source>
</evidence>
<evidence type="ECO:0000256" key="10">
    <source>
        <dbReference type="ARBA" id="ARBA00023002"/>
    </source>
</evidence>
<reference evidence="19 20" key="1">
    <citation type="submission" date="2016-10" db="EMBL/GenBank/DDBJ databases">
        <authorList>
            <person name="de Groot N.N."/>
        </authorList>
    </citation>
    <scope>NUCLEOTIDE SEQUENCE [LARGE SCALE GENOMIC DNA]</scope>
    <source>
        <strain evidence="19 20">DSM 15695</strain>
    </source>
</reference>
<dbReference type="Pfam" id="PF01872">
    <property type="entry name" value="RibD_C"/>
    <property type="match status" value="1"/>
</dbReference>
<dbReference type="SUPFAM" id="SSF53927">
    <property type="entry name" value="Cytidine deaminase-like"/>
    <property type="match status" value="1"/>
</dbReference>
<evidence type="ECO:0000256" key="13">
    <source>
        <dbReference type="ARBA" id="ARBA00049886"/>
    </source>
</evidence>
<dbReference type="PANTHER" id="PTHR38011">
    <property type="entry name" value="DIHYDROFOLATE REDUCTASE FAMILY PROTEIN (AFU_ORTHOLOGUE AFUA_8G06820)"/>
    <property type="match status" value="1"/>
</dbReference>
<feature type="binding site" evidence="16">
    <location>
        <position position="197"/>
    </location>
    <ligand>
        <name>NADP(+)</name>
        <dbReference type="ChEBI" id="CHEBI:58349"/>
    </ligand>
</feature>
<dbReference type="InterPro" id="IPR002734">
    <property type="entry name" value="RibDG_C"/>
</dbReference>
<keyword evidence="8 14" id="KW-0862">Zinc</keyword>
<evidence type="ECO:0000256" key="15">
    <source>
        <dbReference type="PIRSR" id="PIRSR006769-1"/>
    </source>
</evidence>
<dbReference type="Gene3D" id="3.40.140.10">
    <property type="entry name" value="Cytidine Deaminase, domain 2"/>
    <property type="match status" value="1"/>
</dbReference>
<dbReference type="PIRSF" id="PIRSF006769">
    <property type="entry name" value="RibD"/>
    <property type="match status" value="1"/>
</dbReference>
<evidence type="ECO:0000259" key="18">
    <source>
        <dbReference type="PROSITE" id="PS51747"/>
    </source>
</evidence>
<keyword evidence="10 14" id="KW-0560">Oxidoreductase</keyword>
<proteinExistence type="inferred from homology"/>
<sequence>MNDDLKYMKLAMDLAAKGKGWVNPNPMVGAVIVKNQAIIGQGYHQQFGGLHAERESLANCQEDPSGATIYVTLEPCCHWGKTPPCTEALIEAGIQRVVVACLDPNPLVAGKGVERLQAAGISVDVGILADQVSDQLRYFFHYIRTGRPYVICKYAMTLDGKIASRTGDSQWITGPLAREQVHRQRHEFMAIMVGINTVLQDDPLLTCRLAGDYRQPVRIICDRQLRLPLDSQLVHSASQVPTLVATSSQNQSKIQQLQAKQVEVIQVNENESGIDLSALLSMLGERGIDSLYVEGGAQIHGSLVDLGLVNEFQIYLGNQVLGGVQSPSPIAGQGFAKMNQALTTNLKEVQQLGKDMFLRMEVE</sequence>
<dbReference type="Proteomes" id="UP000198833">
    <property type="component" value="Unassembled WGS sequence"/>
</dbReference>
<dbReference type="FunFam" id="3.40.140.10:FF:000025">
    <property type="entry name" value="Riboflavin biosynthesis protein RibD"/>
    <property type="match status" value="1"/>
</dbReference>
<keyword evidence="6 14" id="KW-0479">Metal-binding</keyword>
<feature type="binding site" evidence="16">
    <location>
        <position position="294"/>
    </location>
    <ligand>
        <name>substrate</name>
    </ligand>
</feature>
<keyword evidence="14" id="KW-0686">Riboflavin biosynthesis</keyword>
<dbReference type="InterPro" id="IPR002125">
    <property type="entry name" value="CMP_dCMP_dom"/>
</dbReference>
<dbReference type="EC" id="1.1.1.193" evidence="14"/>
<dbReference type="STRING" id="89093.SAMN04488558_10799"/>
<comment type="catalytic activity">
    <reaction evidence="12 14">
        <text>5-amino-6-(5-phospho-D-ribitylamino)uracil + NADP(+) = 5-amino-6-(5-phospho-D-ribosylamino)uracil + NADPH + H(+)</text>
        <dbReference type="Rhea" id="RHEA:17845"/>
        <dbReference type="ChEBI" id="CHEBI:15378"/>
        <dbReference type="ChEBI" id="CHEBI:57783"/>
        <dbReference type="ChEBI" id="CHEBI:58349"/>
        <dbReference type="ChEBI" id="CHEBI:58421"/>
        <dbReference type="ChEBI" id="CHEBI:58453"/>
        <dbReference type="EC" id="1.1.1.193"/>
    </reaction>
</comment>
<feature type="binding site" evidence="16">
    <location>
        <position position="185"/>
    </location>
    <ligand>
        <name>substrate</name>
    </ligand>
</feature>
<comment type="catalytic activity">
    <reaction evidence="13 14">
        <text>2,5-diamino-6-hydroxy-4-(5-phosphoribosylamino)-pyrimidine + H2O + H(+) = 5-amino-6-(5-phospho-D-ribosylamino)uracil + NH4(+)</text>
        <dbReference type="Rhea" id="RHEA:21868"/>
        <dbReference type="ChEBI" id="CHEBI:15377"/>
        <dbReference type="ChEBI" id="CHEBI:15378"/>
        <dbReference type="ChEBI" id="CHEBI:28938"/>
        <dbReference type="ChEBI" id="CHEBI:58453"/>
        <dbReference type="ChEBI" id="CHEBI:58614"/>
        <dbReference type="EC" id="3.5.4.26"/>
    </reaction>
</comment>
<dbReference type="InterPro" id="IPR016193">
    <property type="entry name" value="Cytidine_deaminase-like"/>
</dbReference>
<feature type="binding site" evidence="16">
    <location>
        <position position="171"/>
    </location>
    <ligand>
        <name>NADP(+)</name>
        <dbReference type="ChEBI" id="CHEBI:58349"/>
    </ligand>
</feature>
<evidence type="ECO:0000256" key="11">
    <source>
        <dbReference type="ARBA" id="ARBA00023268"/>
    </source>
</evidence>
<protein>
    <recommendedName>
        <fullName evidence="14">Riboflavin biosynthesis protein RibD</fullName>
    </recommendedName>
    <domain>
        <recommendedName>
            <fullName evidence="14">Diaminohydroxyphosphoribosylaminopyrimidine deaminase</fullName>
            <shortName evidence="14">DRAP deaminase</shortName>
            <ecNumber evidence="14">3.5.4.26</ecNumber>
        </recommendedName>
        <alternativeName>
            <fullName evidence="14">Riboflavin-specific deaminase</fullName>
        </alternativeName>
    </domain>
    <domain>
        <recommendedName>
            <fullName evidence="14">5-amino-6-(5-phosphoribosylamino)uracil reductase</fullName>
            <ecNumber evidence="14">1.1.1.193</ecNumber>
        </recommendedName>
        <alternativeName>
            <fullName evidence="14">HTP reductase</fullName>
        </alternativeName>
    </domain>
</protein>
<dbReference type="Pfam" id="PF00383">
    <property type="entry name" value="dCMP_cyt_deam_1"/>
    <property type="match status" value="1"/>
</dbReference>
<dbReference type="SUPFAM" id="SSF53597">
    <property type="entry name" value="Dihydrofolate reductase-like"/>
    <property type="match status" value="1"/>
</dbReference>
<feature type="binding site" evidence="16">
    <location>
        <position position="155"/>
    </location>
    <ligand>
        <name>NADP(+)</name>
        <dbReference type="ChEBI" id="CHEBI:58349"/>
    </ligand>
</feature>
<dbReference type="NCBIfam" id="TIGR00227">
    <property type="entry name" value="ribD_Cterm"/>
    <property type="match status" value="1"/>
</dbReference>
<keyword evidence="7 14" id="KW-0378">Hydrolase</keyword>
<keyword evidence="20" id="KW-1185">Reference proteome</keyword>
<evidence type="ECO:0000256" key="8">
    <source>
        <dbReference type="ARBA" id="ARBA00022833"/>
    </source>
</evidence>
<dbReference type="PROSITE" id="PS51747">
    <property type="entry name" value="CYT_DCMP_DEAMINASES_2"/>
    <property type="match status" value="1"/>
</dbReference>
<accession>A0A1H9EPA9</accession>
<evidence type="ECO:0000256" key="14">
    <source>
        <dbReference type="PIRNR" id="PIRNR006769"/>
    </source>
</evidence>
<comment type="function">
    <text evidence="1 14">Converts 2,5-diamino-6-(ribosylamino)-4(3h)-pyrimidinone 5'-phosphate into 5-amino-6-(ribosylamino)-2,4(1h,3h)-pyrimidinedione 5'-phosphate.</text>
</comment>
<dbReference type="InterPro" id="IPR004794">
    <property type="entry name" value="Eubact_RibD"/>
</dbReference>
<dbReference type="Gene3D" id="3.40.430.10">
    <property type="entry name" value="Dihydrofolate Reductase, subunit A"/>
    <property type="match status" value="1"/>
</dbReference>
<evidence type="ECO:0000313" key="20">
    <source>
        <dbReference type="Proteomes" id="UP000198833"/>
    </source>
</evidence>
<comment type="pathway">
    <text evidence="3 14">Cofactor biosynthesis; riboflavin biosynthesis; 5-amino-6-(D-ribitylamino)uracil from GTP: step 3/4.</text>
</comment>
<evidence type="ECO:0000256" key="7">
    <source>
        <dbReference type="ARBA" id="ARBA00022801"/>
    </source>
</evidence>
<dbReference type="EC" id="3.5.4.26" evidence="14"/>
<evidence type="ECO:0000256" key="6">
    <source>
        <dbReference type="ARBA" id="ARBA00022723"/>
    </source>
</evidence>
<evidence type="ECO:0000256" key="9">
    <source>
        <dbReference type="ARBA" id="ARBA00022857"/>
    </source>
</evidence>
<evidence type="ECO:0000256" key="17">
    <source>
        <dbReference type="PIRSR" id="PIRSR006769-3"/>
    </source>
</evidence>
<evidence type="ECO:0000313" key="19">
    <source>
        <dbReference type="EMBL" id="SEQ27554.1"/>
    </source>
</evidence>
<feature type="binding site" evidence="16">
    <location>
        <position position="201"/>
    </location>
    <ligand>
        <name>NADP(+)</name>
        <dbReference type="ChEBI" id="CHEBI:58349"/>
    </ligand>
</feature>
<evidence type="ECO:0000256" key="12">
    <source>
        <dbReference type="ARBA" id="ARBA00049861"/>
    </source>
</evidence>
<name>A0A1H9EPA9_9LACT</name>
<feature type="binding site" evidence="16">
    <location>
        <position position="205"/>
    </location>
    <ligand>
        <name>substrate</name>
    </ligand>
</feature>
<keyword evidence="11" id="KW-0511">Multifunctional enzyme</keyword>
<comment type="pathway">
    <text evidence="2 14">Cofactor biosynthesis; riboflavin biosynthesis; 5-amino-6-(D-ribitylamino)uracil from GTP: step 2/4.</text>
</comment>